<dbReference type="InterPro" id="IPR052471">
    <property type="entry name" value="PBI_I9"/>
</dbReference>
<protein>
    <submittedName>
        <fullName evidence="3">Uncharacterized protein</fullName>
    </submittedName>
</protein>
<dbReference type="AlphaFoldDB" id="A0AAE0TPQ3"/>
<dbReference type="GO" id="GO:0004866">
    <property type="term" value="F:endopeptidase inhibitor activity"/>
    <property type="evidence" value="ECO:0007669"/>
    <property type="project" value="TreeGrafter"/>
</dbReference>
<dbReference type="SUPFAM" id="SSF54897">
    <property type="entry name" value="Protease propeptides/inhibitors"/>
    <property type="match status" value="1"/>
</dbReference>
<dbReference type="PANTHER" id="PTHR28288:SF1">
    <property type="entry name" value="INHIBITOR I9 DOMAIN-CONTAINING PROTEIN"/>
    <property type="match status" value="1"/>
</dbReference>
<dbReference type="GO" id="GO:0042144">
    <property type="term" value="P:vacuole fusion, non-autophagic"/>
    <property type="evidence" value="ECO:0007669"/>
    <property type="project" value="TreeGrafter"/>
</dbReference>
<name>A0AAE0TPQ3_9PEZI</name>
<comment type="caution">
    <text evidence="3">The sequence shown here is derived from an EMBL/GenBank/DDBJ whole genome shotgun (WGS) entry which is preliminary data.</text>
</comment>
<keyword evidence="4" id="KW-1185">Reference proteome</keyword>
<evidence type="ECO:0000313" key="3">
    <source>
        <dbReference type="EMBL" id="KAK3670895.1"/>
    </source>
</evidence>
<reference evidence="3" key="1">
    <citation type="submission" date="2023-07" db="EMBL/GenBank/DDBJ databases">
        <title>Black Yeasts Isolated from many extreme environments.</title>
        <authorList>
            <person name="Coleine C."/>
            <person name="Stajich J.E."/>
            <person name="Selbmann L."/>
        </authorList>
    </citation>
    <scope>NUCLEOTIDE SEQUENCE</scope>
    <source>
        <strain evidence="3">CCFEE 5485</strain>
    </source>
</reference>
<comment type="similarity">
    <text evidence="1">Belongs to the protease inhibitor I9 family.</text>
</comment>
<organism evidence="3 4">
    <name type="scientific">Recurvomyces mirabilis</name>
    <dbReference type="NCBI Taxonomy" id="574656"/>
    <lineage>
        <taxon>Eukaryota</taxon>
        <taxon>Fungi</taxon>
        <taxon>Dikarya</taxon>
        <taxon>Ascomycota</taxon>
        <taxon>Pezizomycotina</taxon>
        <taxon>Dothideomycetes</taxon>
        <taxon>Dothideomycetidae</taxon>
        <taxon>Mycosphaerellales</taxon>
        <taxon>Teratosphaeriaceae</taxon>
        <taxon>Recurvomyces</taxon>
    </lineage>
</organism>
<dbReference type="FunFam" id="3.30.70.80:FF:000005">
    <property type="entry name" value="Proteinase inhibitor I2B"/>
    <property type="match status" value="1"/>
</dbReference>
<dbReference type="Gene3D" id="3.30.70.80">
    <property type="entry name" value="Peptidase S8 propeptide/proteinase inhibitor I9"/>
    <property type="match status" value="1"/>
</dbReference>
<proteinExistence type="inferred from homology"/>
<feature type="signal peptide" evidence="2">
    <location>
        <begin position="1"/>
        <end position="19"/>
    </location>
</feature>
<dbReference type="InterPro" id="IPR037045">
    <property type="entry name" value="S8pro/Inhibitor_I9_sf"/>
</dbReference>
<evidence type="ECO:0000256" key="2">
    <source>
        <dbReference type="SAM" id="SignalP"/>
    </source>
</evidence>
<dbReference type="Proteomes" id="UP001274830">
    <property type="component" value="Unassembled WGS sequence"/>
</dbReference>
<evidence type="ECO:0000256" key="1">
    <source>
        <dbReference type="ARBA" id="ARBA00038069"/>
    </source>
</evidence>
<feature type="chain" id="PRO_5041907885" evidence="2">
    <location>
        <begin position="20"/>
        <end position="98"/>
    </location>
</feature>
<dbReference type="PANTHER" id="PTHR28288">
    <property type="entry name" value="PROTEASE B INHIBITOR 2"/>
    <property type="match status" value="1"/>
</dbReference>
<accession>A0AAE0TPQ3</accession>
<dbReference type="EMBL" id="JAUTXT010000049">
    <property type="protein sequence ID" value="KAK3670895.1"/>
    <property type="molecule type" value="Genomic_DNA"/>
</dbReference>
<evidence type="ECO:0000313" key="4">
    <source>
        <dbReference type="Proteomes" id="UP001274830"/>
    </source>
</evidence>
<gene>
    <name evidence="3" type="ORF">LTR78_009173</name>
</gene>
<keyword evidence="2" id="KW-0732">Signal</keyword>
<sequence length="98" mass="10637">MKFSLGFLLLAIFAAFCLAAAPQNQIIVSYPKETPSSVIEEAKEAIRKAGGTIEHEYSLIKGFVAKTSAKVIETVQAMGSEHNVLIEEDQIMHTAGEQ</sequence>